<accession>A0A1W1W0D8</accession>
<dbReference type="Proteomes" id="UP000192569">
    <property type="component" value="Chromosome I"/>
</dbReference>
<organism evidence="1 2">
    <name type="scientific">Thermanaeromonas toyohensis ToBE</name>
    <dbReference type="NCBI Taxonomy" id="698762"/>
    <lineage>
        <taxon>Bacteria</taxon>
        <taxon>Bacillati</taxon>
        <taxon>Bacillota</taxon>
        <taxon>Clostridia</taxon>
        <taxon>Neomoorellales</taxon>
        <taxon>Neomoorellaceae</taxon>
        <taxon>Thermanaeromonas</taxon>
    </lineage>
</organism>
<evidence type="ECO:0008006" key="3">
    <source>
        <dbReference type="Google" id="ProtNLM"/>
    </source>
</evidence>
<reference evidence="1 2" key="1">
    <citation type="submission" date="2017-04" db="EMBL/GenBank/DDBJ databases">
        <authorList>
            <person name="Afonso C.L."/>
            <person name="Miller P.J."/>
            <person name="Scott M.A."/>
            <person name="Spackman E."/>
            <person name="Goraichik I."/>
            <person name="Dimitrov K.M."/>
            <person name="Suarez D.L."/>
            <person name="Swayne D.E."/>
        </authorList>
    </citation>
    <scope>NUCLEOTIDE SEQUENCE [LARGE SCALE GENOMIC DNA]</scope>
    <source>
        <strain evidence="1 2">ToBE</strain>
    </source>
</reference>
<evidence type="ECO:0000313" key="2">
    <source>
        <dbReference type="Proteomes" id="UP000192569"/>
    </source>
</evidence>
<dbReference type="Pfam" id="PF14076">
    <property type="entry name" value="DUF4258"/>
    <property type="match status" value="1"/>
</dbReference>
<evidence type="ECO:0000313" key="1">
    <source>
        <dbReference type="EMBL" id="SMB99058.1"/>
    </source>
</evidence>
<dbReference type="AlphaFoldDB" id="A0A1W1W0D8"/>
<name>A0A1W1W0D8_9FIRM</name>
<proteinExistence type="predicted"/>
<dbReference type="EMBL" id="LT838272">
    <property type="protein sequence ID" value="SMB99058.1"/>
    <property type="molecule type" value="Genomic_DNA"/>
</dbReference>
<sequence length="100" mass="11320">MLDKIRECIKEGKWAMTAHARARAGQRKIKDEEVVYALVNGEILENYPDDPRGPSALILGYTEDKRPLHVVCAFDPSGTLLIITVYEPQPPKWVDEKTRG</sequence>
<protein>
    <recommendedName>
        <fullName evidence="3">DUF4258 domain-containing protein</fullName>
    </recommendedName>
</protein>
<gene>
    <name evidence="1" type="ORF">SAMN00808754_2716</name>
</gene>
<dbReference type="InterPro" id="IPR025354">
    <property type="entry name" value="DUF4258"/>
</dbReference>
<dbReference type="STRING" id="698762.SAMN00808754_2716"/>
<dbReference type="RefSeq" id="WP_231967783.1">
    <property type="nucleotide sequence ID" value="NZ_LT838272.1"/>
</dbReference>
<keyword evidence="2" id="KW-1185">Reference proteome</keyword>